<keyword evidence="1" id="KW-0812">Transmembrane</keyword>
<evidence type="ECO:0000256" key="1">
    <source>
        <dbReference type="SAM" id="Phobius"/>
    </source>
</evidence>
<dbReference type="RefSeq" id="YP_010359950.1">
    <property type="nucleotide sequence ID" value="NC_062778.1"/>
</dbReference>
<accession>A0AAE7RYR6</accession>
<dbReference type="GO" id="GO:0008233">
    <property type="term" value="F:peptidase activity"/>
    <property type="evidence" value="ECO:0007669"/>
    <property type="project" value="UniProtKB-KW"/>
</dbReference>
<keyword evidence="1" id="KW-1133">Transmembrane helix</keyword>
<evidence type="ECO:0000313" key="3">
    <source>
        <dbReference type="Proteomes" id="UP000827442"/>
    </source>
</evidence>
<dbReference type="KEGG" id="vg:75691661"/>
<feature type="transmembrane region" description="Helical" evidence="1">
    <location>
        <begin position="48"/>
        <end position="67"/>
    </location>
</feature>
<evidence type="ECO:0000313" key="2">
    <source>
        <dbReference type="EMBL" id="QWM90378.1"/>
    </source>
</evidence>
<protein>
    <submittedName>
        <fullName evidence="2">Zincin superfamily protease</fullName>
    </submittedName>
</protein>
<organism evidence="2 3">
    <name type="scientific">uncultured phage cr17_1</name>
    <dbReference type="NCBI Taxonomy" id="2986404"/>
    <lineage>
        <taxon>Viruses</taxon>
        <taxon>Duplodnaviria</taxon>
        <taxon>Heunggongvirae</taxon>
        <taxon>Uroviricota</taxon>
        <taxon>Caudoviricetes</taxon>
        <taxon>Crassvirales</taxon>
        <taxon>Intestiviridae</taxon>
        <taxon>Crudevirinae</taxon>
        <taxon>Endlipuvirus</taxon>
        <taxon>Endlipuvirus intestinihominis</taxon>
    </lineage>
</organism>
<name>A0AAE7RYR6_9CAUD</name>
<dbReference type="GeneID" id="75691661"/>
<sequence>MILVKNKWFPFGNYKAINICGIVFYKGDNLSDKTINHEKIHTKQMIELLFIFFYLWYGIEYLIIRLFHKKQNDVYHDVSFEEEAHNNDDNLNYIDTRKHYAWFKYIKIKSNNNKK</sequence>
<proteinExistence type="predicted"/>
<keyword evidence="3" id="KW-1185">Reference proteome</keyword>
<dbReference type="GO" id="GO:0006508">
    <property type="term" value="P:proteolysis"/>
    <property type="evidence" value="ECO:0007669"/>
    <property type="project" value="UniProtKB-KW"/>
</dbReference>
<keyword evidence="2" id="KW-0645">Protease</keyword>
<keyword evidence="1" id="KW-0472">Membrane</keyword>
<keyword evidence="2" id="KW-0378">Hydrolase</keyword>
<dbReference type="Proteomes" id="UP000827442">
    <property type="component" value="Segment"/>
</dbReference>
<dbReference type="EMBL" id="MZ130488">
    <property type="protein sequence ID" value="QWM90378.1"/>
    <property type="molecule type" value="Genomic_DNA"/>
</dbReference>
<gene>
    <name evidence="2" type="primary">gp_25641</name>
</gene>
<reference evidence="2 3" key="1">
    <citation type="submission" date="2021-04" db="EMBL/GenBank/DDBJ databases">
        <authorList>
            <person name="Shkoporov A.N."/>
            <person name="Stockdale S.R."/>
            <person name="Guerin E."/>
            <person name="Ross R.P."/>
            <person name="Hill C."/>
        </authorList>
    </citation>
    <scope>NUCLEOTIDE SEQUENCE [LARGE SCALE GENOMIC DNA]</scope>
    <source>
        <strain evidence="3">cr17_1</strain>
    </source>
</reference>